<dbReference type="EMBL" id="CP026309">
    <property type="protein sequence ID" value="AUV81262.1"/>
    <property type="molecule type" value="Genomic_DNA"/>
</dbReference>
<organism evidence="1 2">
    <name type="scientific">Salinigranum rubrum</name>
    <dbReference type="NCBI Taxonomy" id="755307"/>
    <lineage>
        <taxon>Archaea</taxon>
        <taxon>Methanobacteriati</taxon>
        <taxon>Methanobacteriota</taxon>
        <taxon>Stenosarchaea group</taxon>
        <taxon>Halobacteria</taxon>
        <taxon>Halobacteriales</taxon>
        <taxon>Haloferacaceae</taxon>
        <taxon>Salinigranum</taxon>
    </lineage>
</organism>
<keyword evidence="2" id="KW-1185">Reference proteome</keyword>
<dbReference type="AlphaFoldDB" id="A0A2I8VH55"/>
<evidence type="ECO:0000313" key="1">
    <source>
        <dbReference type="EMBL" id="AUV81262.1"/>
    </source>
</evidence>
<proteinExistence type="predicted"/>
<dbReference type="GeneID" id="35591615"/>
<dbReference type="OrthoDB" id="350865at2157"/>
<dbReference type="Proteomes" id="UP000236584">
    <property type="component" value="Chromosome"/>
</dbReference>
<name>A0A2I8VH55_9EURY</name>
<evidence type="ECO:0008006" key="3">
    <source>
        <dbReference type="Google" id="ProtNLM"/>
    </source>
</evidence>
<protein>
    <recommendedName>
        <fullName evidence="3">Capsid protein</fullName>
    </recommendedName>
</protein>
<evidence type="ECO:0000313" key="2">
    <source>
        <dbReference type="Proteomes" id="UP000236584"/>
    </source>
</evidence>
<dbReference type="KEGG" id="srub:C2R22_05955"/>
<gene>
    <name evidence="1" type="ORF">C2R22_05955</name>
</gene>
<reference evidence="1 2" key="1">
    <citation type="submission" date="2018-01" db="EMBL/GenBank/DDBJ databases">
        <title>Complete genome sequence of Salinigranum rubrum GX10T, an extremely halophilic archaeon isolated from a marine solar saltern.</title>
        <authorList>
            <person name="Han S."/>
        </authorList>
    </citation>
    <scope>NUCLEOTIDE SEQUENCE [LARGE SCALE GENOMIC DNA]</scope>
    <source>
        <strain evidence="1 2">GX10</strain>
    </source>
</reference>
<sequence length="377" mass="42035">MPQVTFQNTDGLTVEVLRNTMIETVDQMERINIGTEDGYASASSIFPMVDMDAPEEAYYTFGGVRGGMPAAHPDAESPIGTLTLPSKRTFETHSYKEKINPKKEVEVEMDRTPFSLFQYGASYLNIGTWLTRELIAWRGDEYIDGLIGQYGDTPHPDLDQTNNVDTPSTAWSDTANATPYEDVEALAYQVKDNGRLLNNSPPQPVIWMPPSLLRDMRLNQDLRSKISDNRDKTLGVSDIENLLADDISSVQQVMVNVPRTNANGEFIDESGDVVDDADDAVLDNVLEPYDPNADAVKRHAIIGRPGANSAFMPWFLDKLTTKADEAPMTSDLSIDTQRGYFTQMWAGDDPISTWMKAGQDIGFHIRRPENWAILSDL</sequence>
<dbReference type="RefSeq" id="WP_103424950.1">
    <property type="nucleotide sequence ID" value="NZ_CP026309.1"/>
</dbReference>
<accession>A0A2I8VH55</accession>